<dbReference type="AlphaFoldDB" id="A0A9D1GBP3"/>
<evidence type="ECO:0000256" key="1">
    <source>
        <dbReference type="ARBA" id="ARBA00008439"/>
    </source>
</evidence>
<reference evidence="3" key="1">
    <citation type="submission" date="2020-10" db="EMBL/GenBank/DDBJ databases">
        <authorList>
            <person name="Gilroy R."/>
        </authorList>
    </citation>
    <scope>NUCLEOTIDE SEQUENCE</scope>
    <source>
        <strain evidence="3">CHK195-26880</strain>
    </source>
</reference>
<dbReference type="InterPro" id="IPR009711">
    <property type="entry name" value="UPF0473"/>
</dbReference>
<name>A0A9D1GBP3_9FIRM</name>
<evidence type="ECO:0000313" key="4">
    <source>
        <dbReference type="Proteomes" id="UP000886833"/>
    </source>
</evidence>
<sequence>MDGKNQFKLKDEFGKETIYDVLFTFDNEETNKSYIVYTDNSTDDEGNVQVYASVYYPGTDSTKLDPIETEKEWQVIEKILETIQEEVRAQAGDNSD</sequence>
<dbReference type="Pfam" id="PF06949">
    <property type="entry name" value="DUF1292"/>
    <property type="match status" value="1"/>
</dbReference>
<organism evidence="3 4">
    <name type="scientific">Candidatus Onthousia faecipullorum</name>
    <dbReference type="NCBI Taxonomy" id="2840887"/>
    <lineage>
        <taxon>Bacteria</taxon>
        <taxon>Bacillati</taxon>
        <taxon>Bacillota</taxon>
        <taxon>Bacilli</taxon>
        <taxon>Candidatus Onthousia</taxon>
    </lineage>
</organism>
<dbReference type="HAMAP" id="MF_01448">
    <property type="entry name" value="UPF0473"/>
    <property type="match status" value="1"/>
</dbReference>
<accession>A0A9D1GBP3</accession>
<comment type="caution">
    <text evidence="3">The sequence shown here is derived from an EMBL/GenBank/DDBJ whole genome shotgun (WGS) entry which is preliminary data.</text>
</comment>
<protein>
    <recommendedName>
        <fullName evidence="2">UPF0473 protein IAB59_06790</fullName>
    </recommendedName>
</protein>
<dbReference type="EMBL" id="DVKQ01000088">
    <property type="protein sequence ID" value="HIT38162.1"/>
    <property type="molecule type" value="Genomic_DNA"/>
</dbReference>
<comment type="similarity">
    <text evidence="1 2">Belongs to the UPF0473 family.</text>
</comment>
<proteinExistence type="inferred from homology"/>
<reference evidence="3" key="2">
    <citation type="journal article" date="2021" name="PeerJ">
        <title>Extensive microbial diversity within the chicken gut microbiome revealed by metagenomics and culture.</title>
        <authorList>
            <person name="Gilroy R."/>
            <person name="Ravi A."/>
            <person name="Getino M."/>
            <person name="Pursley I."/>
            <person name="Horton D.L."/>
            <person name="Alikhan N.F."/>
            <person name="Baker D."/>
            <person name="Gharbi K."/>
            <person name="Hall N."/>
            <person name="Watson M."/>
            <person name="Adriaenssens E.M."/>
            <person name="Foster-Nyarko E."/>
            <person name="Jarju S."/>
            <person name="Secka A."/>
            <person name="Antonio M."/>
            <person name="Oren A."/>
            <person name="Chaudhuri R.R."/>
            <person name="La Ragione R."/>
            <person name="Hildebrand F."/>
            <person name="Pallen M.J."/>
        </authorList>
    </citation>
    <scope>NUCLEOTIDE SEQUENCE</scope>
    <source>
        <strain evidence="3">CHK195-26880</strain>
    </source>
</reference>
<evidence type="ECO:0000313" key="3">
    <source>
        <dbReference type="EMBL" id="HIT38162.1"/>
    </source>
</evidence>
<dbReference type="PANTHER" id="PTHR40066:SF1">
    <property type="entry name" value="UPF0473 PROTEIN CBO2561_CLC_2432"/>
    <property type="match status" value="1"/>
</dbReference>
<dbReference type="PANTHER" id="PTHR40066">
    <property type="entry name" value="UPF0473 PROTEIN CBO2561/CLC_2432"/>
    <property type="match status" value="1"/>
</dbReference>
<dbReference type="Proteomes" id="UP000886833">
    <property type="component" value="Unassembled WGS sequence"/>
</dbReference>
<gene>
    <name evidence="3" type="ORF">IAB59_06790</name>
</gene>
<evidence type="ECO:0000256" key="2">
    <source>
        <dbReference type="HAMAP-Rule" id="MF_01448"/>
    </source>
</evidence>